<comment type="caution">
    <text evidence="1">The sequence shown here is derived from an EMBL/GenBank/DDBJ whole genome shotgun (WGS) entry which is preliminary data.</text>
</comment>
<evidence type="ECO:0000313" key="1">
    <source>
        <dbReference type="EMBL" id="ODS03521.1"/>
    </source>
</evidence>
<evidence type="ECO:0000313" key="2">
    <source>
        <dbReference type="Proteomes" id="UP000095042"/>
    </source>
</evidence>
<dbReference type="AlphaFoldDB" id="A0A1E3WCK1"/>
<proteinExistence type="predicted"/>
<dbReference type="OrthoDB" id="7872350at2"/>
<dbReference type="RefSeq" id="WP_069623285.1">
    <property type="nucleotide sequence ID" value="NZ_LPWD01000097.1"/>
</dbReference>
<gene>
    <name evidence="1" type="ORF">AUC71_09245</name>
</gene>
<sequence>MDTDDIAPPPKKRTHELGQDLSKLSVAELQALIDTLKGEVARVEKVLSDKQSSLSAAEAAFKRR</sequence>
<dbReference type="EMBL" id="LPWD01000097">
    <property type="protein sequence ID" value="ODS03521.1"/>
    <property type="molecule type" value="Genomic_DNA"/>
</dbReference>
<dbReference type="Proteomes" id="UP000095042">
    <property type="component" value="Unassembled WGS sequence"/>
</dbReference>
<protein>
    <recommendedName>
        <fullName evidence="3">DUF1192 domain-containing protein</fullName>
    </recommendedName>
</protein>
<name>A0A1E3WCK1_9HYPH</name>
<reference evidence="1 2" key="1">
    <citation type="journal article" date="2016" name="Environ. Microbiol.">
        <title>New Methyloceanibacter diversity from North Sea sediments includes methanotroph containing solely the soluble methane monooxygenase.</title>
        <authorList>
            <person name="Vekeman B."/>
            <person name="Kerckhof F.M."/>
            <person name="Cremers G."/>
            <person name="de Vos P."/>
            <person name="Vandamme P."/>
            <person name="Boon N."/>
            <person name="Op den Camp H.J."/>
            <person name="Heylen K."/>
        </authorList>
    </citation>
    <scope>NUCLEOTIDE SEQUENCE [LARGE SCALE GENOMIC DNA]</scope>
    <source>
        <strain evidence="1 2">R-67177</strain>
    </source>
</reference>
<accession>A0A1E3WCK1</accession>
<keyword evidence="2" id="KW-1185">Reference proteome</keyword>
<dbReference type="Pfam" id="PF06698">
    <property type="entry name" value="DUF1192"/>
    <property type="match status" value="1"/>
</dbReference>
<organism evidence="1 2">
    <name type="scientific">Methyloceanibacter marginalis</name>
    <dbReference type="NCBI Taxonomy" id="1774971"/>
    <lineage>
        <taxon>Bacteria</taxon>
        <taxon>Pseudomonadati</taxon>
        <taxon>Pseudomonadota</taxon>
        <taxon>Alphaproteobacteria</taxon>
        <taxon>Hyphomicrobiales</taxon>
        <taxon>Hyphomicrobiaceae</taxon>
        <taxon>Methyloceanibacter</taxon>
    </lineage>
</organism>
<dbReference type="InterPro" id="IPR009579">
    <property type="entry name" value="DUF1192"/>
</dbReference>
<evidence type="ECO:0008006" key="3">
    <source>
        <dbReference type="Google" id="ProtNLM"/>
    </source>
</evidence>